<name>A0A3G1KNC5_FORW1</name>
<evidence type="ECO:0000313" key="1">
    <source>
        <dbReference type="EMBL" id="ATW23920.1"/>
    </source>
</evidence>
<keyword evidence="2" id="KW-1185">Reference proteome</keyword>
<gene>
    <name evidence="1" type="ORF">DCMF_03110</name>
</gene>
<dbReference type="OrthoDB" id="2986513at2"/>
<proteinExistence type="predicted"/>
<reference evidence="1 2" key="1">
    <citation type="submission" date="2016-10" db="EMBL/GenBank/DDBJ databases">
        <title>Complete Genome Sequence of Peptococcaceae strain DCMF.</title>
        <authorList>
            <person name="Edwards R.J."/>
            <person name="Holland S.I."/>
            <person name="Deshpande N.P."/>
            <person name="Wong Y.K."/>
            <person name="Ertan H."/>
            <person name="Manefield M."/>
            <person name="Russell T.L."/>
            <person name="Lee M.J."/>
        </authorList>
    </citation>
    <scope>NUCLEOTIDE SEQUENCE [LARGE SCALE GENOMIC DNA]</scope>
    <source>
        <strain evidence="1 2">DCMF</strain>
    </source>
</reference>
<dbReference type="AlphaFoldDB" id="A0A3G1KNC5"/>
<dbReference type="Pfam" id="PF08812">
    <property type="entry name" value="YtxC"/>
    <property type="match status" value="1"/>
</dbReference>
<dbReference type="Proteomes" id="UP000323521">
    <property type="component" value="Chromosome"/>
</dbReference>
<dbReference type="NCBIfam" id="TIGR02834">
    <property type="entry name" value="spo_ytxC"/>
    <property type="match status" value="1"/>
</dbReference>
<dbReference type="InterPro" id="IPR014199">
    <property type="entry name" value="Spore_YtxC"/>
</dbReference>
<dbReference type="RefSeq" id="WP_148133087.1">
    <property type="nucleotide sequence ID" value="NZ_CP017634.1"/>
</dbReference>
<accession>A0A3G1KNC5</accession>
<evidence type="ECO:0008006" key="3">
    <source>
        <dbReference type="Google" id="ProtNLM"/>
    </source>
</evidence>
<protein>
    <recommendedName>
        <fullName evidence="3">Sporulation protein YtxC</fullName>
    </recommendedName>
</protein>
<sequence length="299" mass="34568">MATSITIGTSIESEFISSRLGKDFNILQNEGINIMMERNCLGDYTVLDCSLKELPIPEHEMILKHYVANAISDFILTQWEHLILKKITKLQYYYLTKDEKENVLNKARNILETVAKPGKDDYLLYRLNRKSKILHTVLDYLSQDDTINIDGFVNFRLQDYIEDLHHVIEQAVDELMMEKEYQEFIMLLKYFVDIQEPRLEKVHVLLLPTGSFKLFDDNNKSINSQCLEGCIVEMIDNEINYEDLLISALITIAPKEIVLHIPEPFKAGSSVKTIQGVFGERLVICNGCSRCTQKNRNSH</sequence>
<organism evidence="1 2">
    <name type="scientific">Formimonas warabiya</name>
    <dbReference type="NCBI Taxonomy" id="1761012"/>
    <lineage>
        <taxon>Bacteria</taxon>
        <taxon>Bacillati</taxon>
        <taxon>Bacillota</taxon>
        <taxon>Clostridia</taxon>
        <taxon>Eubacteriales</taxon>
        <taxon>Peptococcaceae</taxon>
        <taxon>Candidatus Formimonas</taxon>
    </lineage>
</organism>
<evidence type="ECO:0000313" key="2">
    <source>
        <dbReference type="Proteomes" id="UP000323521"/>
    </source>
</evidence>
<dbReference type="KEGG" id="fwa:DCMF_03110"/>
<dbReference type="EMBL" id="CP017634">
    <property type="protein sequence ID" value="ATW23920.1"/>
    <property type="molecule type" value="Genomic_DNA"/>
</dbReference>